<dbReference type="PANTHER" id="PTHR34993:SF1">
    <property type="entry name" value="TRANSMEMBRANE PROTEIN"/>
    <property type="match status" value="1"/>
</dbReference>
<keyword evidence="1" id="KW-0472">Membrane</keyword>
<gene>
    <name evidence="2" type="ORF">M9Y10_010544</name>
</gene>
<feature type="transmembrane region" description="Helical" evidence="1">
    <location>
        <begin position="266"/>
        <end position="284"/>
    </location>
</feature>
<organism evidence="2 3">
    <name type="scientific">Tritrichomonas musculus</name>
    <dbReference type="NCBI Taxonomy" id="1915356"/>
    <lineage>
        <taxon>Eukaryota</taxon>
        <taxon>Metamonada</taxon>
        <taxon>Parabasalia</taxon>
        <taxon>Tritrichomonadida</taxon>
        <taxon>Tritrichomonadidae</taxon>
        <taxon>Tritrichomonas</taxon>
    </lineage>
</organism>
<protein>
    <recommendedName>
        <fullName evidence="4">TRP C-terminal domain-containing protein</fullName>
    </recommendedName>
</protein>
<reference evidence="2 3" key="1">
    <citation type="submission" date="2024-04" db="EMBL/GenBank/DDBJ databases">
        <title>Tritrichomonas musculus Genome.</title>
        <authorList>
            <person name="Alves-Ferreira E."/>
            <person name="Grigg M."/>
            <person name="Lorenzi H."/>
            <person name="Galac M."/>
        </authorList>
    </citation>
    <scope>NUCLEOTIDE SEQUENCE [LARGE SCALE GENOMIC DNA]</scope>
    <source>
        <strain evidence="2 3">EAF2021</strain>
    </source>
</reference>
<feature type="transmembrane region" description="Helical" evidence="1">
    <location>
        <begin position="500"/>
        <end position="520"/>
    </location>
</feature>
<keyword evidence="1" id="KW-0812">Transmembrane</keyword>
<feature type="transmembrane region" description="Helical" evidence="1">
    <location>
        <begin position="476"/>
        <end position="494"/>
    </location>
</feature>
<keyword evidence="3" id="KW-1185">Reference proteome</keyword>
<evidence type="ECO:0000256" key="1">
    <source>
        <dbReference type="SAM" id="Phobius"/>
    </source>
</evidence>
<sequence>MALLQSIVMFFSYFQNFSLTTDLKFVQIPESLKHFFQIFTKFLHVIINYLNKVPKFDIRIQLIFISLGIPFILDIIFNWFVLPFSKIINHILDLIVIIFTTINIVEGIILSFSKGNIIVIILGLVYLIFRVFLIIIKKFFSKRRKQRSRQTTLDIDENDNISDIEIAEKEDYLSKENVRKLIRIICDTYLATIIPDIQSKYDINDLEVIINSYSQIIQKNNYQKVDPTSNYIMLFFIFVFLLISVIFHPKLKKHIGMNISNTLTSIISYICFVIACLEIFYYFFRKMKCGIKFLSKFRNFATHYGLQLLMCIIEILYIPVIRYLMINIIPIRYSCGTGYYLQYYRTKPINNNDFWFPFVNHSWTCLPCYPVLVSTRKECVKACSGKKEWRVKDTLNLLYFEDQLMSIGGIVLFIVFVYLIGIPVLWNIIINKNKSAIKCINSFGCNFYGKWYDVMYHLSTTGAYLFKNYSFNNCKWNIFQLFFKLLLMVFVTLSDNIHPKFIWGIVGLYIILIVGRFFSFPSKKCLQNLFDLFLNLFNLITSTIFFCQLYGLAISQNAYIIITIIHIILPFFLSIITLMCDTYCDINNPTYIYPKKLKEIKKEIKKKKIKNTRVFKFPKNDLPEPNKYFRLYLYEYESSLRGMDDDEDENNRVDLVNESRINDFGLKNDEPLKFINGIVINKENNKEYDKKALFIWDVKQDAKYPKYQEEKWTFIEERYFDSIERLAHIYKWDYDIDEYGNKTDKFYQFTPAFLVKRRVVYNRFQRMYKMIDVVLDALTIEYLTKALNWAMIFGAFAFGWYIGAILAKEKTLSNIFCG</sequence>
<name>A0ABR2IL44_9EUKA</name>
<feature type="transmembrane region" description="Helical" evidence="1">
    <location>
        <begin position="304"/>
        <end position="324"/>
    </location>
</feature>
<feature type="transmembrane region" description="Helical" evidence="1">
    <location>
        <begin position="94"/>
        <end position="112"/>
    </location>
</feature>
<feature type="transmembrane region" description="Helical" evidence="1">
    <location>
        <begin position="58"/>
        <end position="82"/>
    </location>
</feature>
<keyword evidence="1" id="KW-1133">Transmembrane helix</keyword>
<comment type="caution">
    <text evidence="2">The sequence shown here is derived from an EMBL/GenBank/DDBJ whole genome shotgun (WGS) entry which is preliminary data.</text>
</comment>
<evidence type="ECO:0000313" key="2">
    <source>
        <dbReference type="EMBL" id="KAK8865015.1"/>
    </source>
</evidence>
<dbReference type="EMBL" id="JAPFFF010000016">
    <property type="protein sequence ID" value="KAK8865015.1"/>
    <property type="molecule type" value="Genomic_DNA"/>
</dbReference>
<proteinExistence type="predicted"/>
<accession>A0ABR2IL44</accession>
<dbReference type="PANTHER" id="PTHR34993">
    <property type="entry name" value="TRANSMEMBRANE PROTEIN"/>
    <property type="match status" value="1"/>
</dbReference>
<feature type="transmembrane region" description="Helical" evidence="1">
    <location>
        <begin position="404"/>
        <end position="428"/>
    </location>
</feature>
<feature type="transmembrane region" description="Helical" evidence="1">
    <location>
        <begin position="118"/>
        <end position="140"/>
    </location>
</feature>
<dbReference type="Proteomes" id="UP001470230">
    <property type="component" value="Unassembled WGS sequence"/>
</dbReference>
<feature type="transmembrane region" description="Helical" evidence="1">
    <location>
        <begin position="228"/>
        <end position="246"/>
    </location>
</feature>
<evidence type="ECO:0008006" key="4">
    <source>
        <dbReference type="Google" id="ProtNLM"/>
    </source>
</evidence>
<feature type="transmembrane region" description="Helical" evidence="1">
    <location>
        <begin position="532"/>
        <end position="552"/>
    </location>
</feature>
<feature type="transmembrane region" description="Helical" evidence="1">
    <location>
        <begin position="558"/>
        <end position="580"/>
    </location>
</feature>
<feature type="transmembrane region" description="Helical" evidence="1">
    <location>
        <begin position="789"/>
        <end position="807"/>
    </location>
</feature>
<evidence type="ECO:0000313" key="3">
    <source>
        <dbReference type="Proteomes" id="UP001470230"/>
    </source>
</evidence>